<dbReference type="AlphaFoldDB" id="A0A0H5QTL3"/>
<reference evidence="2" key="1">
    <citation type="submission" date="2015-04" db="EMBL/GenBank/DDBJ databases">
        <title>The genome sequence of the plant pathogenic Rhizarian Plasmodiophora brassicae reveals insights in its biotrophic life cycle and the origin of chitin synthesis.</title>
        <authorList>
            <person name="Schwelm A."/>
            <person name="Fogelqvist J."/>
            <person name="Knaust A."/>
            <person name="Julke S."/>
            <person name="Lilja T."/>
            <person name="Dhandapani V."/>
            <person name="Bonilla-Rosso G."/>
            <person name="Karlsson M."/>
            <person name="Shevchenko A."/>
            <person name="Choi S.R."/>
            <person name="Kim H.G."/>
            <person name="Park J.Y."/>
            <person name="Lim Y.P."/>
            <person name="Ludwig-Muller J."/>
            <person name="Dixelius C."/>
        </authorList>
    </citation>
    <scope>NUCLEOTIDE SEQUENCE</scope>
    <source>
        <tissue evidence="2">Potato root galls</tissue>
    </source>
</reference>
<sequence length="413" mass="47572">MVLIARDICQIVEISCGAMLTPGVLSSQSSSRSINDQAGCIHSPPRTPLSPDGEYVYGPLEPTTSRRHSGIFSAFGVDIPHSCRSNYVRQFQSYIDDKLNPIAKRHANKMKQMREIQRESKRRTEEGERWRKLEAIQQKDQVKSMKTKFNHKNDSQIVRSETTARVKFRQFKKRDREEAIRWEKTEKINSERISGRTLEMRRKMLKSQSSRKLGEFGRAWCDNGQWKVIVSAEPVTGRWRLPADLAKLIHHDSNELVVLARDDIEGFSVKCPKVHGPILNQVVSGPILERSERSVDPKIVYSPAPEPSSHIVSVDKPAYTHPSSRNIDHEIELRLRHLPLMTRARSHSADDFVGLIRNHPRFISMSIIEPPLLLRSRQKMPRLTRGATRHDTEFKVFYENSLARMSPLARKKY</sequence>
<feature type="region of interest" description="Disordered" evidence="1">
    <location>
        <begin position="108"/>
        <end position="128"/>
    </location>
</feature>
<evidence type="ECO:0000256" key="1">
    <source>
        <dbReference type="SAM" id="MobiDB-lite"/>
    </source>
</evidence>
<evidence type="ECO:0000313" key="2">
    <source>
        <dbReference type="EMBL" id="CRZ05323.1"/>
    </source>
</evidence>
<organism evidence="2">
    <name type="scientific">Spongospora subterranea</name>
    <dbReference type="NCBI Taxonomy" id="70186"/>
    <lineage>
        <taxon>Eukaryota</taxon>
        <taxon>Sar</taxon>
        <taxon>Rhizaria</taxon>
        <taxon>Endomyxa</taxon>
        <taxon>Phytomyxea</taxon>
        <taxon>Plasmodiophorida</taxon>
        <taxon>Plasmodiophoridae</taxon>
        <taxon>Spongospora</taxon>
    </lineage>
</organism>
<dbReference type="EMBL" id="HACM01004881">
    <property type="protein sequence ID" value="CRZ05323.1"/>
    <property type="molecule type" value="Transcribed_RNA"/>
</dbReference>
<proteinExistence type="predicted"/>
<accession>A0A0H5QTL3</accession>
<name>A0A0H5QTL3_9EUKA</name>
<feature type="compositionally biased region" description="Basic and acidic residues" evidence="1">
    <location>
        <begin position="112"/>
        <end position="128"/>
    </location>
</feature>
<protein>
    <submittedName>
        <fullName evidence="2">Uncharacterized protein</fullName>
    </submittedName>
</protein>